<dbReference type="GO" id="GO:0044550">
    <property type="term" value="P:secondary metabolite biosynthetic process"/>
    <property type="evidence" value="ECO:0007669"/>
    <property type="project" value="TreeGrafter"/>
</dbReference>
<keyword evidence="1" id="KW-0596">Phosphopantetheine</keyword>
<comment type="caution">
    <text evidence="3">Lacks conserved residue(s) required for the propagation of feature annotation.</text>
</comment>
<dbReference type="InterPro" id="IPR050091">
    <property type="entry name" value="PKS_NRPS_Biosynth_Enz"/>
</dbReference>
<dbReference type="eggNOG" id="KOG1202">
    <property type="taxonomic scope" value="Eukaryota"/>
</dbReference>
<comment type="caution">
    <text evidence="5">The sequence shown here is derived from an EMBL/GenBank/DDBJ whole genome shotgun (WGS) entry which is preliminary data.</text>
</comment>
<evidence type="ECO:0000256" key="1">
    <source>
        <dbReference type="ARBA" id="ARBA00022450"/>
    </source>
</evidence>
<dbReference type="GO" id="GO:0004312">
    <property type="term" value="F:fatty acid synthase activity"/>
    <property type="evidence" value="ECO:0007669"/>
    <property type="project" value="TreeGrafter"/>
</dbReference>
<dbReference type="Gene3D" id="3.10.129.110">
    <property type="entry name" value="Polyketide synthase dehydratase"/>
    <property type="match status" value="1"/>
</dbReference>
<feature type="non-terminal residue" evidence="5">
    <location>
        <position position="1"/>
    </location>
</feature>
<feature type="region of interest" description="N-terminal hotdog fold" evidence="3">
    <location>
        <begin position="1"/>
        <end position="22"/>
    </location>
</feature>
<dbReference type="GO" id="GO:0016491">
    <property type="term" value="F:oxidoreductase activity"/>
    <property type="evidence" value="ECO:0007669"/>
    <property type="project" value="InterPro"/>
</dbReference>
<dbReference type="InterPro" id="IPR042104">
    <property type="entry name" value="PKS_dehydratase_sf"/>
</dbReference>
<dbReference type="SUPFAM" id="SSF51735">
    <property type="entry name" value="NAD(P)-binding Rossmann-fold domains"/>
    <property type="match status" value="1"/>
</dbReference>
<dbReference type="AlphaFoldDB" id="A0A066XVX2"/>
<dbReference type="InterPro" id="IPR036291">
    <property type="entry name" value="NAD(P)-bd_dom_sf"/>
</dbReference>
<dbReference type="Pfam" id="PF14765">
    <property type="entry name" value="PS-DH"/>
    <property type="match status" value="1"/>
</dbReference>
<evidence type="ECO:0000313" key="6">
    <source>
        <dbReference type="Proteomes" id="UP000027238"/>
    </source>
</evidence>
<name>A0A066XVX2_COLSU</name>
<dbReference type="PANTHER" id="PTHR43775">
    <property type="entry name" value="FATTY ACID SYNTHASE"/>
    <property type="match status" value="1"/>
</dbReference>
<dbReference type="Proteomes" id="UP000027238">
    <property type="component" value="Unassembled WGS sequence"/>
</dbReference>
<dbReference type="PROSITE" id="PS52019">
    <property type="entry name" value="PKS_MFAS_DH"/>
    <property type="match status" value="1"/>
</dbReference>
<evidence type="ECO:0000259" key="4">
    <source>
        <dbReference type="PROSITE" id="PS52019"/>
    </source>
</evidence>
<dbReference type="PANTHER" id="PTHR43775:SF45">
    <property type="entry name" value="CONIDIAL PIGMENT POLYKETIDE SYNTHASE ALB1"/>
    <property type="match status" value="1"/>
</dbReference>
<dbReference type="GO" id="GO:0006633">
    <property type="term" value="P:fatty acid biosynthetic process"/>
    <property type="evidence" value="ECO:0007669"/>
    <property type="project" value="TreeGrafter"/>
</dbReference>
<evidence type="ECO:0000256" key="2">
    <source>
        <dbReference type="ARBA" id="ARBA00022553"/>
    </source>
</evidence>
<reference evidence="6" key="1">
    <citation type="journal article" date="2014" name="Genome Announc.">
        <title>Draft genome sequence of Colletotrichum sublineola, a destructive pathogen of cultivated sorghum.</title>
        <authorList>
            <person name="Baroncelli R."/>
            <person name="Sanz-Martin J.M."/>
            <person name="Rech G.E."/>
            <person name="Sukno S.A."/>
            <person name="Thon M.R."/>
        </authorList>
    </citation>
    <scope>NUCLEOTIDE SEQUENCE [LARGE SCALE GENOMIC DNA]</scope>
    <source>
        <strain evidence="6">TX430BB</strain>
    </source>
</reference>
<evidence type="ECO:0000256" key="3">
    <source>
        <dbReference type="PROSITE-ProRule" id="PRU01363"/>
    </source>
</evidence>
<keyword evidence="6" id="KW-1185">Reference proteome</keyword>
<dbReference type="InterPro" id="IPR049900">
    <property type="entry name" value="PKS_mFAS_DH"/>
</dbReference>
<evidence type="ECO:0000313" key="5">
    <source>
        <dbReference type="EMBL" id="KDN69916.1"/>
    </source>
</evidence>
<dbReference type="SUPFAM" id="SSF50129">
    <property type="entry name" value="GroES-like"/>
    <property type="match status" value="1"/>
</dbReference>
<dbReference type="SMART" id="SM00829">
    <property type="entry name" value="PKS_ER"/>
    <property type="match status" value="1"/>
</dbReference>
<accession>A0A066XVX2</accession>
<dbReference type="Gene3D" id="3.90.180.10">
    <property type="entry name" value="Medium-chain alcohol dehydrogenases, catalytic domain"/>
    <property type="match status" value="1"/>
</dbReference>
<dbReference type="InterPro" id="IPR020843">
    <property type="entry name" value="ER"/>
</dbReference>
<proteinExistence type="predicted"/>
<dbReference type="HOGENOM" id="CLU_349035_0_0_1"/>
<dbReference type="InterPro" id="IPR011032">
    <property type="entry name" value="GroES-like_sf"/>
</dbReference>
<feature type="region of interest" description="C-terminal hotdog fold" evidence="3">
    <location>
        <begin position="45"/>
        <end position="235"/>
    </location>
</feature>
<keyword evidence="2" id="KW-0597">Phosphoprotein</keyword>
<dbReference type="InterPro" id="IPR049551">
    <property type="entry name" value="PKS_DH_C"/>
</dbReference>
<gene>
    <name evidence="5" type="ORF">CSUB01_12054</name>
</gene>
<dbReference type="EMBL" id="JMSE01000437">
    <property type="protein sequence ID" value="KDN69916.1"/>
    <property type="molecule type" value="Genomic_DNA"/>
</dbReference>
<protein>
    <submittedName>
        <fullName evidence="5">Putative PKSN polyketide synthase for alternapyrone biosynthesis protein</fullName>
    </submittedName>
</protein>
<dbReference type="OrthoDB" id="4886949at2759"/>
<sequence length="808" mass="86528">NKDYRIYYGHCIYKDTEAAVSNNTLASQEWKTYIEAYETLKITGTDNVDIKKLYENLEALGMGYGPTFQNLTSLVACPEQEACYGTIVSNYSLTHTAKVRDFEPPTPFIQAVPDTKSIMPFGYEFPHVIHPATLDAIFHLIVVAVGGGPSMTEAAVPYQLEKIYIASDLPSSAGAVFVLRIRQEGLKQGQDDVVLKGLVMRQVTSDSADSDASNDSITKRTTQLIWKPDPATVLESSAGAAAVPGTQSLQITSLLDWIELECHRSPKQRVLLDASTLPATILEELATFTHGGTHLYRGITHCTVVAQSEKELETWKAHTLTAKTLFEYRNTYPTAEGPEADLAKYDVIITSLKLPAGFQSMEISLDAEQTLIIAGLSQTSVQAPAAVSLLVPGSVTSDTNDSVAAIIRSELHSLSVQADFVHLKDIPQVAGSKPVISLLDLCGQVINDWTSTHFEQFQKLVADSSHIFWITKFGLDLSPGFDLTAPGGAKLIKLAWTTDGTNAEDPLSSEEVVIRVSHLSVDCDQFGPETATEALLEGNFVTGVITRAGCNSTGLRIGDRVLAIGGGYTGCHTLVRRDRSLVLRYPDVLDSTAAATEAWLHMTALYVARHVSRVERDDVVLIENGSTGLGQALLYAARRAGARVITTVGTLEDKARLLKRFGLEDEAVVVLRGASDLSSLDTVLASKVGGGGVDIVVASASQGAGTCQHADDEPFRLCACHPGRLPQRRCWSTACCPQQRAGSGHRTDAGAPPAAGPCGAATVRGHGGSREPGRSPLGCGAGLFLCVFCEFSNFSLCVATNTAPKEGC</sequence>
<feature type="domain" description="PKS/mFAS DH" evidence="4">
    <location>
        <begin position="1"/>
        <end position="235"/>
    </location>
</feature>
<dbReference type="STRING" id="1173701.A0A066XVX2"/>
<organism evidence="5 6">
    <name type="scientific">Colletotrichum sublineola</name>
    <name type="common">Sorghum anthracnose fungus</name>
    <dbReference type="NCBI Taxonomy" id="1173701"/>
    <lineage>
        <taxon>Eukaryota</taxon>
        <taxon>Fungi</taxon>
        <taxon>Dikarya</taxon>
        <taxon>Ascomycota</taxon>
        <taxon>Pezizomycotina</taxon>
        <taxon>Sordariomycetes</taxon>
        <taxon>Hypocreomycetidae</taxon>
        <taxon>Glomerellales</taxon>
        <taxon>Glomerellaceae</taxon>
        <taxon>Colletotrichum</taxon>
        <taxon>Colletotrichum graminicola species complex</taxon>
    </lineage>
</organism>